<evidence type="ECO:0000259" key="2">
    <source>
        <dbReference type="PROSITE" id="PS50086"/>
    </source>
</evidence>
<dbReference type="GO" id="GO:0031267">
    <property type="term" value="F:small GTPase binding"/>
    <property type="evidence" value="ECO:0007669"/>
    <property type="project" value="TreeGrafter"/>
</dbReference>
<name>A0A9J6CC23_POLVA</name>
<feature type="compositionally biased region" description="Polar residues" evidence="1">
    <location>
        <begin position="556"/>
        <end position="566"/>
    </location>
</feature>
<feature type="region of interest" description="Disordered" evidence="1">
    <location>
        <begin position="535"/>
        <end position="566"/>
    </location>
</feature>
<evidence type="ECO:0000313" key="3">
    <source>
        <dbReference type="EMBL" id="KAG5679602.1"/>
    </source>
</evidence>
<dbReference type="PROSITE" id="PS50086">
    <property type="entry name" value="TBC_RABGAP"/>
    <property type="match status" value="1"/>
</dbReference>
<dbReference type="PANTHER" id="PTHR47219:SF25">
    <property type="entry name" value="RAB-GAP TBC DOMAIN-CONTAINING PROTEIN"/>
    <property type="match status" value="1"/>
</dbReference>
<reference evidence="3" key="1">
    <citation type="submission" date="2021-03" db="EMBL/GenBank/DDBJ databases">
        <title>Chromosome level genome of the anhydrobiotic midge Polypedilum vanderplanki.</title>
        <authorList>
            <person name="Yoshida Y."/>
            <person name="Kikawada T."/>
            <person name="Gusev O."/>
        </authorList>
    </citation>
    <scope>NUCLEOTIDE SEQUENCE</scope>
    <source>
        <strain evidence="3">NIAS01</strain>
        <tissue evidence="3">Whole body or cell culture</tissue>
    </source>
</reference>
<proteinExistence type="predicted"/>
<comment type="caution">
    <text evidence="3">The sequence shown here is derived from an EMBL/GenBank/DDBJ whole genome shotgun (WGS) entry which is preliminary data.</text>
</comment>
<organism evidence="3 4">
    <name type="scientific">Polypedilum vanderplanki</name>
    <name type="common">Sleeping chironomid midge</name>
    <dbReference type="NCBI Taxonomy" id="319348"/>
    <lineage>
        <taxon>Eukaryota</taxon>
        <taxon>Metazoa</taxon>
        <taxon>Ecdysozoa</taxon>
        <taxon>Arthropoda</taxon>
        <taxon>Hexapoda</taxon>
        <taxon>Insecta</taxon>
        <taxon>Pterygota</taxon>
        <taxon>Neoptera</taxon>
        <taxon>Endopterygota</taxon>
        <taxon>Diptera</taxon>
        <taxon>Nematocera</taxon>
        <taxon>Chironomoidea</taxon>
        <taxon>Chironomidae</taxon>
        <taxon>Chironominae</taxon>
        <taxon>Polypedilum</taxon>
        <taxon>Polypedilum</taxon>
    </lineage>
</organism>
<sequence length="1069" mass="123101">MDSQELLERSAEERRKIFERYDQGRQAEIDPWEDPEYKVYSTIDHYGFIQDQNIPSPQDDKKTIEKKMQVLAQREKKWLKMLSKWDSKSTKEKLQKRIYKGIPDKVRTPVWSKLLNLNEVINAAENKNKYSEMLEIARQHSTEARQIDSDVNRQFRENVLFRERYNQRQKSLFNVLVAYSIYNAEVSYCQGMSTLAGMLLMYLGEEETFWALNILLTDQKFAMHGLFILGFPKLTRFLAHHDKILAKFLPKLKRHFDQCNLDSILYSLKWFFVIFIERIPFSLCLRVWDIYLLEGEKVSTAMAYTVLKLHKNKLMKFKDLDSIVHFLQVKLPKDFGYDDDYVIKALEQCSEELRKAKMELPPPAEANELPTKPFGVFVEPTKDEKIGHRKSDFTEIEKEVTENVIKTREQTAVELELQLTTTEIGLGGSNSQLNTEDGGSLNLSKRSLADTSVTSTADLSIFSGGDRRPASQQHQIYELDNCLMTAEKFHCSDIDLHNIVTGEDEDGESSPNSLVKSSSTIQIYQKAESVKAEISPLPSNALTNSSNNTKNANSSETPTPTISQQDVIKIYVPPAEHMLISTDKILSYQKERDRGEDEMSQCSNRSSIVHVEYETLPYDKSPVHGSTQKSFSSPVHEQPICVTDRKSSPSKIHHQQQQQISSSPGAKSQPQQFYYYPHQSANSNNHHNHQQQQQQQPQQFQSSSSRRGSMTRKTPSPMIDSDLIIECDHMKMRRSQENLQNDDDQYSMNYSINGSTTSSNKYYQFNISNNHNNNNNISPIKRLTSFEELAKKSESNSLLYISESINDNNYRHYSSSNSKPKSDYNICYNYKNLDQTNEEPDYLSIKHQLMIKKSTSHTYNLRRSDRKHSSSDNSPFDYDLLKEKKKENRFMYDDDGRQIENHDNSIKSYDRFFNSDDEIDDEYEMRHSRVNKKSSSSGTHKYRSHVSGTEADDDENSSNSPPPNKSISNTPINDCIPLLSCDAEQTVIYHQSPIPPPILPARSNSQRQQQQKSRIPLRVGNNSSNHNSPIKKNSSISSPDSDKSNGDGFSTSKSRRSDNKIRIKIKQNN</sequence>
<dbReference type="EMBL" id="JADBJN010000001">
    <property type="protein sequence ID" value="KAG5679602.1"/>
    <property type="molecule type" value="Genomic_DNA"/>
</dbReference>
<protein>
    <recommendedName>
        <fullName evidence="2">Rab-GAP TBC domain-containing protein</fullName>
    </recommendedName>
</protein>
<gene>
    <name evidence="3" type="ORF">PVAND_009162</name>
</gene>
<feature type="compositionally biased region" description="Low complexity" evidence="1">
    <location>
        <begin position="1021"/>
        <end position="1039"/>
    </location>
</feature>
<dbReference type="Pfam" id="PF00566">
    <property type="entry name" value="RabGAP-TBC"/>
    <property type="match status" value="1"/>
</dbReference>
<dbReference type="Gene3D" id="1.10.8.270">
    <property type="entry name" value="putative rabgap domain of human tbc1 domain family member 14 like domains"/>
    <property type="match status" value="1"/>
</dbReference>
<dbReference type="InterPro" id="IPR050302">
    <property type="entry name" value="Rab_GAP_TBC_domain"/>
</dbReference>
<feature type="region of interest" description="Disordered" evidence="1">
    <location>
        <begin position="925"/>
        <end position="971"/>
    </location>
</feature>
<dbReference type="GO" id="GO:0005096">
    <property type="term" value="F:GTPase activator activity"/>
    <property type="evidence" value="ECO:0007669"/>
    <property type="project" value="TreeGrafter"/>
</dbReference>
<feature type="region of interest" description="Disordered" evidence="1">
    <location>
        <begin position="991"/>
        <end position="1069"/>
    </location>
</feature>
<dbReference type="Gene3D" id="1.10.472.80">
    <property type="entry name" value="Ypt/Rab-GAP domain of gyp1p, domain 3"/>
    <property type="match status" value="1"/>
</dbReference>
<dbReference type="FunFam" id="1.10.472.80:FF:000019">
    <property type="entry name" value="USP6 N-terminal like"/>
    <property type="match status" value="1"/>
</dbReference>
<dbReference type="InterPro" id="IPR035969">
    <property type="entry name" value="Rab-GAP_TBC_sf"/>
</dbReference>
<keyword evidence="4" id="KW-1185">Reference proteome</keyword>
<feature type="region of interest" description="Disordered" evidence="1">
    <location>
        <begin position="619"/>
        <end position="721"/>
    </location>
</feature>
<feature type="compositionally biased region" description="Low complexity" evidence="1">
    <location>
        <begin position="1002"/>
        <end position="1014"/>
    </location>
</feature>
<feature type="compositionally biased region" description="Low complexity" evidence="1">
    <location>
        <begin position="535"/>
        <end position="555"/>
    </location>
</feature>
<dbReference type="Proteomes" id="UP001107558">
    <property type="component" value="Chromosome 1"/>
</dbReference>
<evidence type="ECO:0000256" key="1">
    <source>
        <dbReference type="SAM" id="MobiDB-lite"/>
    </source>
</evidence>
<dbReference type="SMART" id="SM00164">
    <property type="entry name" value="TBC"/>
    <property type="match status" value="1"/>
</dbReference>
<dbReference type="SUPFAM" id="SSF47923">
    <property type="entry name" value="Ypt/Rab-GAP domain of gyp1p"/>
    <property type="match status" value="2"/>
</dbReference>
<feature type="domain" description="Rab-GAP TBC" evidence="2">
    <location>
        <begin position="101"/>
        <end position="295"/>
    </location>
</feature>
<dbReference type="PANTHER" id="PTHR47219">
    <property type="entry name" value="RAB GTPASE-ACTIVATING PROTEIN 1-LIKE"/>
    <property type="match status" value="1"/>
</dbReference>
<evidence type="ECO:0000313" key="4">
    <source>
        <dbReference type="Proteomes" id="UP001107558"/>
    </source>
</evidence>
<dbReference type="OrthoDB" id="19040at2759"/>
<dbReference type="AlphaFoldDB" id="A0A9J6CC23"/>
<feature type="region of interest" description="Disordered" evidence="1">
    <location>
        <begin position="857"/>
        <end position="879"/>
    </location>
</feature>
<dbReference type="InterPro" id="IPR000195">
    <property type="entry name" value="Rab-GAP-TBC_dom"/>
</dbReference>
<accession>A0A9J6CC23</accession>
<feature type="compositionally biased region" description="Low complexity" evidence="1">
    <location>
        <begin position="655"/>
        <end position="664"/>
    </location>
</feature>
<feature type="compositionally biased region" description="Polar residues" evidence="1">
    <location>
        <begin position="624"/>
        <end position="635"/>
    </location>
</feature>
<dbReference type="Gene3D" id="1.10.10.750">
    <property type="entry name" value="Ypt/Rab-GAP domain of gyp1p, domain 1"/>
    <property type="match status" value="1"/>
</dbReference>
<feature type="compositionally biased region" description="Low complexity" evidence="1">
    <location>
        <begin position="678"/>
        <end position="705"/>
    </location>
</feature>
<dbReference type="FunFam" id="1.10.8.270:FF:000016">
    <property type="entry name" value="TBC1 domain family member 2A"/>
    <property type="match status" value="1"/>
</dbReference>